<protein>
    <submittedName>
        <fullName evidence="9">Type VII secretion integral membrane protein EccD</fullName>
    </submittedName>
</protein>
<feature type="transmembrane region" description="Helical" evidence="7">
    <location>
        <begin position="362"/>
        <end position="382"/>
    </location>
</feature>
<organism evidence="9 10">
    <name type="scientific">Tessaracoccus rhinocerotis</name>
    <dbReference type="NCBI Taxonomy" id="1689449"/>
    <lineage>
        <taxon>Bacteria</taxon>
        <taxon>Bacillati</taxon>
        <taxon>Actinomycetota</taxon>
        <taxon>Actinomycetes</taxon>
        <taxon>Propionibacteriales</taxon>
        <taxon>Propionibacteriaceae</taxon>
        <taxon>Tessaracoccus</taxon>
    </lineage>
</organism>
<feature type="transmembrane region" description="Helical" evidence="7">
    <location>
        <begin position="224"/>
        <end position="244"/>
    </location>
</feature>
<dbReference type="Gene3D" id="3.10.20.90">
    <property type="entry name" value="Phosphatidylinositol 3-kinase Catalytic Subunit, Chain A, domain 1"/>
    <property type="match status" value="1"/>
</dbReference>
<dbReference type="InterPro" id="IPR024962">
    <property type="entry name" value="YukD-like"/>
</dbReference>
<evidence type="ECO:0000313" key="9">
    <source>
        <dbReference type="EMBL" id="TRY17751.1"/>
    </source>
</evidence>
<feature type="transmembrane region" description="Helical" evidence="7">
    <location>
        <begin position="336"/>
        <end position="356"/>
    </location>
</feature>
<dbReference type="GO" id="GO:0005886">
    <property type="term" value="C:plasma membrane"/>
    <property type="evidence" value="ECO:0007669"/>
    <property type="project" value="UniProtKB-SubCell"/>
</dbReference>
<comment type="caution">
    <text evidence="9">The sequence shown here is derived from an EMBL/GenBank/DDBJ whole genome shotgun (WGS) entry which is preliminary data.</text>
</comment>
<evidence type="ECO:0000256" key="6">
    <source>
        <dbReference type="ARBA" id="ARBA00023136"/>
    </source>
</evidence>
<accession>A0A553JZ66</accession>
<reference evidence="9 10" key="1">
    <citation type="submission" date="2019-07" db="EMBL/GenBank/DDBJ databases">
        <authorList>
            <person name="Zhou L.-Y."/>
        </authorList>
    </citation>
    <scope>NUCLEOTIDE SEQUENCE [LARGE SCALE GENOMIC DNA]</scope>
    <source>
        <strain evidence="9 10">YIM 101269</strain>
    </source>
</reference>
<dbReference type="Pfam" id="PF19053">
    <property type="entry name" value="EccD"/>
    <property type="match status" value="1"/>
</dbReference>
<feature type="transmembrane region" description="Helical" evidence="7">
    <location>
        <begin position="161"/>
        <end position="183"/>
    </location>
</feature>
<dbReference type="InterPro" id="IPR044049">
    <property type="entry name" value="EccD_transm"/>
</dbReference>
<evidence type="ECO:0000259" key="8">
    <source>
        <dbReference type="Pfam" id="PF19053"/>
    </source>
</evidence>
<evidence type="ECO:0000256" key="2">
    <source>
        <dbReference type="ARBA" id="ARBA00006162"/>
    </source>
</evidence>
<keyword evidence="5 7" id="KW-1133">Transmembrane helix</keyword>
<feature type="transmembrane region" description="Helical" evidence="7">
    <location>
        <begin position="452"/>
        <end position="475"/>
    </location>
</feature>
<feature type="transmembrane region" description="Helical" evidence="7">
    <location>
        <begin position="133"/>
        <end position="155"/>
    </location>
</feature>
<comment type="subcellular location">
    <subcellularLocation>
        <location evidence="1">Cell membrane</location>
        <topology evidence="1">Multi-pass membrane protein</topology>
    </subcellularLocation>
</comment>
<dbReference type="EMBL" id="VKKG01000004">
    <property type="protein sequence ID" value="TRY17751.1"/>
    <property type="molecule type" value="Genomic_DNA"/>
</dbReference>
<feature type="transmembrane region" description="Helical" evidence="7">
    <location>
        <begin position="251"/>
        <end position="272"/>
    </location>
</feature>
<feature type="transmembrane region" description="Helical" evidence="7">
    <location>
        <begin position="195"/>
        <end position="212"/>
    </location>
</feature>
<feature type="transmembrane region" description="Helical" evidence="7">
    <location>
        <begin position="412"/>
        <end position="431"/>
    </location>
</feature>
<dbReference type="NCBIfam" id="TIGR03920">
    <property type="entry name" value="T7SS_EccD"/>
    <property type="match status" value="1"/>
</dbReference>
<evidence type="ECO:0000256" key="4">
    <source>
        <dbReference type="ARBA" id="ARBA00022692"/>
    </source>
</evidence>
<proteinExistence type="inferred from homology"/>
<dbReference type="InterPro" id="IPR006707">
    <property type="entry name" value="T7SS_EccD"/>
</dbReference>
<keyword evidence="4 7" id="KW-0812">Transmembrane</keyword>
<gene>
    <name evidence="9" type="primary">eccD</name>
    <name evidence="9" type="ORF">FOJ82_10770</name>
</gene>
<dbReference type="OrthoDB" id="4775372at2"/>
<evidence type="ECO:0000256" key="7">
    <source>
        <dbReference type="SAM" id="Phobius"/>
    </source>
</evidence>
<evidence type="ECO:0000313" key="10">
    <source>
        <dbReference type="Proteomes" id="UP000317638"/>
    </source>
</evidence>
<sequence>MVRDRVAHYGRAVSSTTEEDLSRVTIISQSRRVDLALPGSVSLSELLPSILRFSGLEANTPTDAVHAWVLQRFGSDPFDLYTPVAKLNIRDGETLHLRQRENAIPDAAFDDVVDAVAGATNSRPSWAARHSRTMGLILMLVLLIGAPLLTVQGAMDVQGVPLLLAIALSGFLSFAAFIASVSLARAAGEVPTATCLAWASVALGGITGWFLPNLISVEPVPLPIRILMAGALVLVASAASALAARVHAMALFAVALTAGFMLVSASAMALNYGKEIEVAAVTMGVMAVLTGFLPAFSYRLAGIALPNLPVTTEAILADETPVQADIVQRALLADKILGALLASTTATAVLCSLLVLQQGSLWALSLCICTGLAFLLRARAFVGLAQRMALLLGGTLVTAFALFALGTGATQSVTGVLVLFGCVLAVGYVFAHYSAATYAKIISPTWGRWGDIFEWLAIMGIVPSLLGVLDLYTYFRSLFG</sequence>
<evidence type="ECO:0000256" key="1">
    <source>
        <dbReference type="ARBA" id="ARBA00004651"/>
    </source>
</evidence>
<dbReference type="PIRSF" id="PIRSF017804">
    <property type="entry name" value="Secretion_EccD1"/>
    <property type="match status" value="1"/>
</dbReference>
<feature type="transmembrane region" description="Helical" evidence="7">
    <location>
        <begin position="389"/>
        <end position="406"/>
    </location>
</feature>
<keyword evidence="6 7" id="KW-0472">Membrane</keyword>
<dbReference type="Pfam" id="PF08817">
    <property type="entry name" value="YukD"/>
    <property type="match status" value="1"/>
</dbReference>
<keyword evidence="10" id="KW-1185">Reference proteome</keyword>
<dbReference type="AlphaFoldDB" id="A0A553JZ66"/>
<evidence type="ECO:0000256" key="3">
    <source>
        <dbReference type="ARBA" id="ARBA00022475"/>
    </source>
</evidence>
<name>A0A553JZ66_9ACTN</name>
<feature type="transmembrane region" description="Helical" evidence="7">
    <location>
        <begin position="278"/>
        <end position="298"/>
    </location>
</feature>
<keyword evidence="3" id="KW-1003">Cell membrane</keyword>
<feature type="domain" description="EccD-like transmembrane" evidence="8">
    <location>
        <begin position="131"/>
        <end position="478"/>
    </location>
</feature>
<evidence type="ECO:0000256" key="5">
    <source>
        <dbReference type="ARBA" id="ARBA00022989"/>
    </source>
</evidence>
<comment type="similarity">
    <text evidence="2">Belongs to the EccD/Snm4 family.</text>
</comment>
<dbReference type="Proteomes" id="UP000317638">
    <property type="component" value="Unassembled WGS sequence"/>
</dbReference>